<accession>A0A3N5A5X0</accession>
<evidence type="ECO:0000313" key="2">
    <source>
        <dbReference type="Proteomes" id="UP000280726"/>
    </source>
</evidence>
<keyword evidence="2" id="KW-1185">Reference proteome</keyword>
<name>A0A3N5A5X0_9MICO</name>
<dbReference type="AlphaFoldDB" id="A0A3N5A5X0"/>
<sequence>MTDEWLEPARDLEEEQREALEGGLLSLTKSAQAGGDWSTERVGSAVQAAHSAGLSPDHIAVEARMSINEVRSFLNLPLGRRGPHDWRIRLSDQLEAPVAGSPDGK</sequence>
<dbReference type="RefSeq" id="WP_123916491.1">
    <property type="nucleotide sequence ID" value="NZ_RKRA01000001.1"/>
</dbReference>
<dbReference type="OrthoDB" id="9876393at2"/>
<evidence type="ECO:0000313" key="1">
    <source>
        <dbReference type="EMBL" id="RPF27151.1"/>
    </source>
</evidence>
<organism evidence="1 2">
    <name type="scientific">Georgenia muralis</name>
    <dbReference type="NCBI Taxonomy" id="154117"/>
    <lineage>
        <taxon>Bacteria</taxon>
        <taxon>Bacillati</taxon>
        <taxon>Actinomycetota</taxon>
        <taxon>Actinomycetes</taxon>
        <taxon>Micrococcales</taxon>
        <taxon>Bogoriellaceae</taxon>
        <taxon>Georgenia</taxon>
    </lineage>
</organism>
<proteinExistence type="predicted"/>
<dbReference type="EMBL" id="RKRA01000001">
    <property type="protein sequence ID" value="RPF27151.1"/>
    <property type="molecule type" value="Genomic_DNA"/>
</dbReference>
<reference evidence="1 2" key="1">
    <citation type="submission" date="2018-11" db="EMBL/GenBank/DDBJ databases">
        <title>Sequencing the genomes of 1000 actinobacteria strains.</title>
        <authorList>
            <person name="Klenk H.-P."/>
        </authorList>
    </citation>
    <scope>NUCLEOTIDE SEQUENCE [LARGE SCALE GENOMIC DNA]</scope>
    <source>
        <strain evidence="1 2">DSM 14418</strain>
    </source>
</reference>
<gene>
    <name evidence="1" type="ORF">EDD32_1620</name>
</gene>
<dbReference type="Proteomes" id="UP000280726">
    <property type="component" value="Unassembled WGS sequence"/>
</dbReference>
<protein>
    <submittedName>
        <fullName evidence="1">Uncharacterized protein</fullName>
    </submittedName>
</protein>
<comment type="caution">
    <text evidence="1">The sequence shown here is derived from an EMBL/GenBank/DDBJ whole genome shotgun (WGS) entry which is preliminary data.</text>
</comment>